<feature type="binding site" evidence="5">
    <location>
        <position position="30"/>
    </location>
    <ligand>
        <name>substrate</name>
    </ligand>
</feature>
<dbReference type="Pfam" id="PF00719">
    <property type="entry name" value="Pyrophosphatase"/>
    <property type="match status" value="1"/>
</dbReference>
<comment type="cofactor">
    <cofactor evidence="1 5">
        <name>Mg(2+)</name>
        <dbReference type="ChEBI" id="CHEBI:18420"/>
    </cofactor>
</comment>
<dbReference type="NCBIfam" id="NF002317">
    <property type="entry name" value="PRK01250.1"/>
    <property type="match status" value="1"/>
</dbReference>
<feature type="binding site" evidence="5">
    <location>
        <position position="71"/>
    </location>
    <ligand>
        <name>Mg(2+)</name>
        <dbReference type="ChEBI" id="CHEBI:18420"/>
        <label>2</label>
    </ligand>
</feature>
<evidence type="ECO:0000256" key="5">
    <source>
        <dbReference type="HAMAP-Rule" id="MF_00209"/>
    </source>
</evidence>
<sequence>MDLTKVPTGADAPKDINVVIEVPLGGDPIKYEIHKPSGAMFVDRFLYTDMRYPCNYGFVPGTLADDGDAVDVMVVGNRPLVPGSVVAARPVGVLLMEDEAGLDEKILAVPSPRLTRYYQKITTYEDLPDILIERIRHFFEHYKDLEPNKWVKVVGWKGPEEAEKLIMQGIEAEKKAGN</sequence>
<comment type="caution">
    <text evidence="6">The sequence shown here is derived from an EMBL/GenBank/DDBJ whole genome shotgun (WGS) entry which is preliminary data.</text>
</comment>
<accession>A0ABV3Z269</accession>
<proteinExistence type="inferred from homology"/>
<dbReference type="EMBL" id="JBEHZE010000001">
    <property type="protein sequence ID" value="MEX6632884.1"/>
    <property type="molecule type" value="Genomic_DNA"/>
</dbReference>
<organism evidence="6 7">
    <name type="scientific">Hyphococcus lacteus</name>
    <dbReference type="NCBI Taxonomy" id="3143536"/>
    <lineage>
        <taxon>Bacteria</taxon>
        <taxon>Pseudomonadati</taxon>
        <taxon>Pseudomonadota</taxon>
        <taxon>Alphaproteobacteria</taxon>
        <taxon>Parvularculales</taxon>
        <taxon>Parvularculaceae</taxon>
        <taxon>Hyphococcus</taxon>
    </lineage>
</organism>
<comment type="catalytic activity">
    <reaction evidence="5">
        <text>diphosphate + H2O = 2 phosphate + H(+)</text>
        <dbReference type="Rhea" id="RHEA:24576"/>
        <dbReference type="ChEBI" id="CHEBI:15377"/>
        <dbReference type="ChEBI" id="CHEBI:15378"/>
        <dbReference type="ChEBI" id="CHEBI:33019"/>
        <dbReference type="ChEBI" id="CHEBI:43474"/>
        <dbReference type="EC" id="3.6.1.1"/>
    </reaction>
</comment>
<evidence type="ECO:0000256" key="4">
    <source>
        <dbReference type="ARBA" id="ARBA00022842"/>
    </source>
</evidence>
<reference evidence="6 7" key="1">
    <citation type="submission" date="2024-05" db="EMBL/GenBank/DDBJ databases">
        <title>Three bacterial strains, DH-69, EH-24, and ECK-19 isolated from coastal sediments.</title>
        <authorList>
            <person name="Ye Y.-Q."/>
            <person name="Du Z.-J."/>
        </authorList>
    </citation>
    <scope>NUCLEOTIDE SEQUENCE [LARGE SCALE GENOMIC DNA]</scope>
    <source>
        <strain evidence="6 7">ECK-19</strain>
    </source>
</reference>
<dbReference type="RefSeq" id="WP_369312818.1">
    <property type="nucleotide sequence ID" value="NZ_JBEHZE010000001.1"/>
</dbReference>
<dbReference type="Proteomes" id="UP001560685">
    <property type="component" value="Unassembled WGS sequence"/>
</dbReference>
<dbReference type="EC" id="3.6.1.1" evidence="5"/>
<evidence type="ECO:0000256" key="3">
    <source>
        <dbReference type="ARBA" id="ARBA00022801"/>
    </source>
</evidence>
<keyword evidence="4 5" id="KW-0460">Magnesium</keyword>
<dbReference type="HAMAP" id="MF_00209">
    <property type="entry name" value="Inorganic_PPase"/>
    <property type="match status" value="1"/>
</dbReference>
<protein>
    <recommendedName>
        <fullName evidence="5">Inorganic pyrophosphatase</fullName>
        <ecNumber evidence="5">3.6.1.1</ecNumber>
    </recommendedName>
    <alternativeName>
        <fullName evidence="5">Pyrophosphate phospho-hydrolase</fullName>
        <shortName evidence="5">PPase</shortName>
    </alternativeName>
</protein>
<feature type="binding site" evidence="5">
    <location>
        <position position="56"/>
    </location>
    <ligand>
        <name>substrate</name>
    </ligand>
</feature>
<feature type="binding site" evidence="5">
    <location>
        <position position="66"/>
    </location>
    <ligand>
        <name>Mg(2+)</name>
        <dbReference type="ChEBI" id="CHEBI:18420"/>
        <label>1</label>
    </ligand>
</feature>
<dbReference type="InterPro" id="IPR036649">
    <property type="entry name" value="Pyrophosphatase_sf"/>
</dbReference>
<keyword evidence="3 5" id="KW-0378">Hydrolase</keyword>
<name>A0ABV3Z269_9PROT</name>
<dbReference type="SUPFAM" id="SSF50324">
    <property type="entry name" value="Inorganic pyrophosphatase"/>
    <property type="match status" value="1"/>
</dbReference>
<dbReference type="CDD" id="cd00412">
    <property type="entry name" value="pyrophosphatase"/>
    <property type="match status" value="1"/>
</dbReference>
<dbReference type="PANTHER" id="PTHR10286">
    <property type="entry name" value="INORGANIC PYROPHOSPHATASE"/>
    <property type="match status" value="1"/>
</dbReference>
<feature type="binding site" evidence="5">
    <location>
        <position position="71"/>
    </location>
    <ligand>
        <name>Mg(2+)</name>
        <dbReference type="ChEBI" id="CHEBI:18420"/>
        <label>1</label>
    </ligand>
</feature>
<feature type="binding site" evidence="5">
    <location>
        <position position="103"/>
    </location>
    <ligand>
        <name>Mg(2+)</name>
        <dbReference type="ChEBI" id="CHEBI:18420"/>
        <label>1</label>
    </ligand>
</feature>
<evidence type="ECO:0000313" key="6">
    <source>
        <dbReference type="EMBL" id="MEX6632884.1"/>
    </source>
</evidence>
<evidence type="ECO:0000256" key="1">
    <source>
        <dbReference type="ARBA" id="ARBA00001946"/>
    </source>
</evidence>
<evidence type="ECO:0000256" key="2">
    <source>
        <dbReference type="ARBA" id="ARBA00022723"/>
    </source>
</evidence>
<comment type="subunit">
    <text evidence="5">Homohexamer.</text>
</comment>
<comment type="subcellular location">
    <subcellularLocation>
        <location evidence="5">Cytoplasm</location>
    </subcellularLocation>
</comment>
<evidence type="ECO:0000313" key="7">
    <source>
        <dbReference type="Proteomes" id="UP001560685"/>
    </source>
</evidence>
<dbReference type="GO" id="GO:0004427">
    <property type="term" value="F:inorganic diphosphate phosphatase activity"/>
    <property type="evidence" value="ECO:0007669"/>
    <property type="project" value="UniProtKB-EC"/>
</dbReference>
<feature type="binding site" evidence="5">
    <location>
        <position position="142"/>
    </location>
    <ligand>
        <name>substrate</name>
    </ligand>
</feature>
<dbReference type="InterPro" id="IPR008162">
    <property type="entry name" value="Pyrophosphatase"/>
</dbReference>
<gene>
    <name evidence="5 6" type="primary">ppa</name>
    <name evidence="6" type="ORF">ABFZ84_04920</name>
</gene>
<comment type="similarity">
    <text evidence="5">Belongs to the PPase family.</text>
</comment>
<dbReference type="Gene3D" id="3.90.80.10">
    <property type="entry name" value="Inorganic pyrophosphatase"/>
    <property type="match status" value="1"/>
</dbReference>
<keyword evidence="2 5" id="KW-0479">Metal-binding</keyword>
<feature type="binding site" evidence="5">
    <location>
        <position position="44"/>
    </location>
    <ligand>
        <name>substrate</name>
    </ligand>
</feature>
<comment type="function">
    <text evidence="5">Catalyzes the hydrolysis of inorganic pyrophosphate (PPi) forming two phosphate ions.</text>
</comment>
<keyword evidence="7" id="KW-1185">Reference proteome</keyword>
<keyword evidence="5" id="KW-0963">Cytoplasm</keyword>